<keyword evidence="2 4" id="KW-0807">Transducer</keyword>
<keyword evidence="9" id="KW-1185">Reference proteome</keyword>
<dbReference type="InterPro" id="IPR003660">
    <property type="entry name" value="HAMP_dom"/>
</dbReference>
<dbReference type="SUPFAM" id="SSF58104">
    <property type="entry name" value="Methyl-accepting chemotaxis protein (MCP) signaling domain"/>
    <property type="match status" value="1"/>
</dbReference>
<evidence type="ECO:0000313" key="9">
    <source>
        <dbReference type="Proteomes" id="UP000651977"/>
    </source>
</evidence>
<dbReference type="Pfam" id="PF00672">
    <property type="entry name" value="HAMP"/>
    <property type="match status" value="1"/>
</dbReference>
<evidence type="ECO:0000256" key="3">
    <source>
        <dbReference type="ARBA" id="ARBA00029447"/>
    </source>
</evidence>
<proteinExistence type="inferred from homology"/>
<dbReference type="PROSITE" id="PS50885">
    <property type="entry name" value="HAMP"/>
    <property type="match status" value="1"/>
</dbReference>
<organism evidence="8 9">
    <name type="scientific">Agarivorans gilvus</name>
    <dbReference type="NCBI Taxonomy" id="680279"/>
    <lineage>
        <taxon>Bacteria</taxon>
        <taxon>Pseudomonadati</taxon>
        <taxon>Pseudomonadota</taxon>
        <taxon>Gammaproteobacteria</taxon>
        <taxon>Alteromonadales</taxon>
        <taxon>Alteromonadaceae</taxon>
        <taxon>Agarivorans</taxon>
    </lineage>
</organism>
<dbReference type="InterPro" id="IPR004089">
    <property type="entry name" value="MCPsignal_dom"/>
</dbReference>
<name>A0ABQ1I1A0_9ALTE</name>
<comment type="subcellular location">
    <subcellularLocation>
        <location evidence="1">Membrane</location>
    </subcellularLocation>
</comment>
<dbReference type="CDD" id="cd06225">
    <property type="entry name" value="HAMP"/>
    <property type="match status" value="1"/>
</dbReference>
<dbReference type="InterPro" id="IPR004090">
    <property type="entry name" value="Chemotax_Me-accpt_rcpt"/>
</dbReference>
<evidence type="ECO:0000313" key="8">
    <source>
        <dbReference type="EMBL" id="GGB04688.1"/>
    </source>
</evidence>
<sequence>MTSLSLKSKIIGLFVLSLLMTIVTAYFSVKTVIGDYINSAYEQRMLNNVSLISSEIQQSLARDISVIESLDFGIIGIRATKQKLGYEQVVKLINKKALSDKGSMKPEQAQYYIDLAKDHPEGIKVTQTRSAEGGAQVIISKYKSGVVDFFTIDLSLIGELIERYSIPGVYFEVLDQQGQPIYSTLKANLEAKQTDAITVANSSWYLHSYIDRAYTDGIISGINQDITKYLALCALVMLLFSLFSLKAQFAPLLKLQQLMESLSGKNADLTQRIVLNRRDEVGQISYSINQFIDNLQSLFRNISSSSLSLNQQRDELDNQNASNLAVVSQYEGQSQILTEAIQAIRKSSLAIQSQTSEANHLAEQIVATVSHAVDKGESAELSVNQLVDKTQQISSSMEVMETVTQGISGILDTIQNIADQTNLLALNASIEAARAGESGRGFAVVADEVRSLASKTHSCTTQIDQLLQQFSGSSKQIDNLMQDTLQSSELSKQTTQEVMSQIQLIKGSVEQIEQINHQVAHSSDEQCAMMQALDEELRQANQMTQQITACAAVISSINSKMQVASEELSSRVLEFKV</sequence>
<dbReference type="EMBL" id="BMDY01000009">
    <property type="protein sequence ID" value="GGB04688.1"/>
    <property type="molecule type" value="Genomic_DNA"/>
</dbReference>
<dbReference type="RefSeq" id="WP_083481675.1">
    <property type="nucleotide sequence ID" value="NZ_BMDY01000009.1"/>
</dbReference>
<comment type="caution">
    <text evidence="8">The sequence shown here is derived from an EMBL/GenBank/DDBJ whole genome shotgun (WGS) entry which is preliminary data.</text>
</comment>
<evidence type="ECO:0000256" key="2">
    <source>
        <dbReference type="ARBA" id="ARBA00023224"/>
    </source>
</evidence>
<dbReference type="PRINTS" id="PR00260">
    <property type="entry name" value="CHEMTRNSDUCR"/>
</dbReference>
<dbReference type="SMART" id="SM00283">
    <property type="entry name" value="MA"/>
    <property type="match status" value="1"/>
</dbReference>
<feature type="transmembrane region" description="Helical" evidence="5">
    <location>
        <begin position="229"/>
        <end position="249"/>
    </location>
</feature>
<gene>
    <name evidence="8" type="ORF">GCM10007414_17440</name>
</gene>
<reference evidence="9" key="1">
    <citation type="journal article" date="2019" name="Int. J. Syst. Evol. Microbiol.">
        <title>The Global Catalogue of Microorganisms (GCM) 10K type strain sequencing project: providing services to taxonomists for standard genome sequencing and annotation.</title>
        <authorList>
            <consortium name="The Broad Institute Genomics Platform"/>
            <consortium name="The Broad Institute Genome Sequencing Center for Infectious Disease"/>
            <person name="Wu L."/>
            <person name="Ma J."/>
        </authorList>
    </citation>
    <scope>NUCLEOTIDE SEQUENCE [LARGE SCALE GENOMIC DNA]</scope>
    <source>
        <strain evidence="9">CGMCC 1.10131</strain>
    </source>
</reference>
<feature type="domain" description="Methyl-accepting transducer" evidence="6">
    <location>
        <begin position="308"/>
        <end position="541"/>
    </location>
</feature>
<keyword evidence="5" id="KW-0472">Membrane</keyword>
<dbReference type="Proteomes" id="UP000651977">
    <property type="component" value="Unassembled WGS sequence"/>
</dbReference>
<comment type="similarity">
    <text evidence="3">Belongs to the methyl-accepting chemotaxis (MCP) protein family.</text>
</comment>
<accession>A0ABQ1I1A0</accession>
<dbReference type="PROSITE" id="PS50111">
    <property type="entry name" value="CHEMOTAXIS_TRANSDUC_2"/>
    <property type="match status" value="1"/>
</dbReference>
<dbReference type="SMART" id="SM00304">
    <property type="entry name" value="HAMP"/>
    <property type="match status" value="1"/>
</dbReference>
<evidence type="ECO:0000256" key="1">
    <source>
        <dbReference type="ARBA" id="ARBA00004370"/>
    </source>
</evidence>
<evidence type="ECO:0000259" key="6">
    <source>
        <dbReference type="PROSITE" id="PS50111"/>
    </source>
</evidence>
<evidence type="ECO:0000256" key="4">
    <source>
        <dbReference type="PROSITE-ProRule" id="PRU00284"/>
    </source>
</evidence>
<dbReference type="Gene3D" id="1.10.287.950">
    <property type="entry name" value="Methyl-accepting chemotaxis protein"/>
    <property type="match status" value="1"/>
</dbReference>
<evidence type="ECO:0000259" key="7">
    <source>
        <dbReference type="PROSITE" id="PS50885"/>
    </source>
</evidence>
<protein>
    <submittedName>
        <fullName evidence="8">Methyl-accepting chemotaxis protein</fullName>
    </submittedName>
</protein>
<evidence type="ECO:0000256" key="5">
    <source>
        <dbReference type="SAM" id="Phobius"/>
    </source>
</evidence>
<keyword evidence="5" id="KW-1133">Transmembrane helix</keyword>
<dbReference type="PANTHER" id="PTHR32089">
    <property type="entry name" value="METHYL-ACCEPTING CHEMOTAXIS PROTEIN MCPB"/>
    <property type="match status" value="1"/>
</dbReference>
<dbReference type="Pfam" id="PF00015">
    <property type="entry name" value="MCPsignal"/>
    <property type="match status" value="1"/>
</dbReference>
<keyword evidence="5" id="KW-0812">Transmembrane</keyword>
<feature type="domain" description="HAMP" evidence="7">
    <location>
        <begin position="246"/>
        <end position="300"/>
    </location>
</feature>
<dbReference type="PANTHER" id="PTHR32089:SF55">
    <property type="entry name" value="METHYL ACCEPTING SENSORY TRANSDUCER WITH CACHE_2 SMALL MOLECULE BINDING DOMAIN"/>
    <property type="match status" value="1"/>
</dbReference>